<evidence type="ECO:0000313" key="2">
    <source>
        <dbReference type="EMBL" id="KIK74791.1"/>
    </source>
</evidence>
<proteinExistence type="predicted"/>
<feature type="non-terminal residue" evidence="2">
    <location>
        <position position="1"/>
    </location>
</feature>
<dbReference type="AlphaFoldDB" id="A0A0D0CUK3"/>
<dbReference type="EMBL" id="KN828558">
    <property type="protein sequence ID" value="KIK74791.1"/>
    <property type="molecule type" value="Genomic_DNA"/>
</dbReference>
<reference evidence="3" key="2">
    <citation type="submission" date="2015-01" db="EMBL/GenBank/DDBJ databases">
        <title>Evolutionary Origins and Diversification of the Mycorrhizal Mutualists.</title>
        <authorList>
            <consortium name="DOE Joint Genome Institute"/>
            <consortium name="Mycorrhizal Genomics Consortium"/>
            <person name="Kohler A."/>
            <person name="Kuo A."/>
            <person name="Nagy L.G."/>
            <person name="Floudas D."/>
            <person name="Copeland A."/>
            <person name="Barry K.W."/>
            <person name="Cichocki N."/>
            <person name="Veneault-Fourrey C."/>
            <person name="LaButti K."/>
            <person name="Lindquist E.A."/>
            <person name="Lipzen A."/>
            <person name="Lundell T."/>
            <person name="Morin E."/>
            <person name="Murat C."/>
            <person name="Riley R."/>
            <person name="Ohm R."/>
            <person name="Sun H."/>
            <person name="Tunlid A."/>
            <person name="Henrissat B."/>
            <person name="Grigoriev I.V."/>
            <person name="Hibbett D.S."/>
            <person name="Martin F."/>
        </authorList>
    </citation>
    <scope>NUCLEOTIDE SEQUENCE [LARGE SCALE GENOMIC DNA]</scope>
    <source>
        <strain evidence="3">Ve08.2h10</strain>
    </source>
</reference>
<dbReference type="OrthoDB" id="2691709at2759"/>
<dbReference type="InParanoid" id="A0A0D0CUK3"/>
<protein>
    <submittedName>
        <fullName evidence="2">Uncharacterized protein</fullName>
    </submittedName>
</protein>
<feature type="region of interest" description="Disordered" evidence="1">
    <location>
        <begin position="53"/>
        <end position="105"/>
    </location>
</feature>
<organism evidence="2 3">
    <name type="scientific">Paxillus rubicundulus Ve08.2h10</name>
    <dbReference type="NCBI Taxonomy" id="930991"/>
    <lineage>
        <taxon>Eukaryota</taxon>
        <taxon>Fungi</taxon>
        <taxon>Dikarya</taxon>
        <taxon>Basidiomycota</taxon>
        <taxon>Agaricomycotina</taxon>
        <taxon>Agaricomycetes</taxon>
        <taxon>Agaricomycetidae</taxon>
        <taxon>Boletales</taxon>
        <taxon>Paxilineae</taxon>
        <taxon>Paxillaceae</taxon>
        <taxon>Paxillus</taxon>
    </lineage>
</organism>
<dbReference type="Proteomes" id="UP000054538">
    <property type="component" value="Unassembled WGS sequence"/>
</dbReference>
<evidence type="ECO:0000313" key="3">
    <source>
        <dbReference type="Proteomes" id="UP000054538"/>
    </source>
</evidence>
<accession>A0A0D0CUK3</accession>
<evidence type="ECO:0000256" key="1">
    <source>
        <dbReference type="SAM" id="MobiDB-lite"/>
    </source>
</evidence>
<sequence>MEAGPSSQQDSTRYNCVCLKYNFGIPHAVSSATWYRYLEEASSPEEREHMCAAKADGSNNNPSKQTRPQGSAACRCNNVPPPCKRDREMDRAQSPPEPHKRGLLLPVSPIPLPPDLSVFPPDLPVPPPGLPVPVPLAQPPVPPQQHPFSINYQCQARPNIDIGALSGSATFQPMRDTMDFVLALRDASTLDPVAKLSEDALDRLWNPPNIPLIIDSPRIRHSISTYLALEHSSQDAYERLCRSTTQNFPG</sequence>
<dbReference type="HOGENOM" id="CLU_007337_5_0_1"/>
<feature type="compositionally biased region" description="Polar residues" evidence="1">
    <location>
        <begin position="57"/>
        <end position="69"/>
    </location>
</feature>
<keyword evidence="3" id="KW-1185">Reference proteome</keyword>
<gene>
    <name evidence="2" type="ORF">PAXRUDRAFT_53116</name>
</gene>
<name>A0A0D0CUK3_9AGAM</name>
<reference evidence="2 3" key="1">
    <citation type="submission" date="2014-04" db="EMBL/GenBank/DDBJ databases">
        <authorList>
            <consortium name="DOE Joint Genome Institute"/>
            <person name="Kuo A."/>
            <person name="Kohler A."/>
            <person name="Jargeat P."/>
            <person name="Nagy L.G."/>
            <person name="Floudas D."/>
            <person name="Copeland A."/>
            <person name="Barry K.W."/>
            <person name="Cichocki N."/>
            <person name="Veneault-Fourrey C."/>
            <person name="LaButti K."/>
            <person name="Lindquist E.A."/>
            <person name="Lipzen A."/>
            <person name="Lundell T."/>
            <person name="Morin E."/>
            <person name="Murat C."/>
            <person name="Sun H."/>
            <person name="Tunlid A."/>
            <person name="Henrissat B."/>
            <person name="Grigoriev I.V."/>
            <person name="Hibbett D.S."/>
            <person name="Martin F."/>
            <person name="Nordberg H.P."/>
            <person name="Cantor M.N."/>
            <person name="Hua S.X."/>
        </authorList>
    </citation>
    <scope>NUCLEOTIDE SEQUENCE [LARGE SCALE GENOMIC DNA]</scope>
    <source>
        <strain evidence="2 3">Ve08.2h10</strain>
    </source>
</reference>